<evidence type="ECO:0000256" key="8">
    <source>
        <dbReference type="SAM" id="Phobius"/>
    </source>
</evidence>
<dbReference type="Pfam" id="PF08019">
    <property type="entry name" value="EptA_B_N"/>
    <property type="match status" value="1"/>
</dbReference>
<dbReference type="InterPro" id="IPR012549">
    <property type="entry name" value="EptA-like_N"/>
</dbReference>
<evidence type="ECO:0000256" key="3">
    <source>
        <dbReference type="ARBA" id="ARBA00022519"/>
    </source>
</evidence>
<dbReference type="NCBIfam" id="NF028537">
    <property type="entry name" value="P_eth_NH2_trans"/>
    <property type="match status" value="1"/>
</dbReference>
<keyword evidence="2" id="KW-1003">Cell membrane</keyword>
<evidence type="ECO:0000256" key="6">
    <source>
        <dbReference type="ARBA" id="ARBA00022989"/>
    </source>
</evidence>
<feature type="transmembrane region" description="Helical" evidence="8">
    <location>
        <begin position="79"/>
        <end position="99"/>
    </location>
</feature>
<evidence type="ECO:0000256" key="7">
    <source>
        <dbReference type="ARBA" id="ARBA00023136"/>
    </source>
</evidence>
<dbReference type="GO" id="GO:0005886">
    <property type="term" value="C:plasma membrane"/>
    <property type="evidence" value="ECO:0007669"/>
    <property type="project" value="UniProtKB-SubCell"/>
</dbReference>
<protein>
    <submittedName>
        <fullName evidence="11">Lipid A ethanolaminephosphotransferase</fullName>
    </submittedName>
</protein>
<organism evidence="11 12">
    <name type="scientific">Paucimonas lemoignei</name>
    <name type="common">Pseudomonas lemoignei</name>
    <dbReference type="NCBI Taxonomy" id="29443"/>
    <lineage>
        <taxon>Bacteria</taxon>
        <taxon>Pseudomonadati</taxon>
        <taxon>Pseudomonadota</taxon>
        <taxon>Betaproteobacteria</taxon>
        <taxon>Burkholderiales</taxon>
        <taxon>Burkholderiaceae</taxon>
        <taxon>Paucimonas</taxon>
    </lineage>
</organism>
<dbReference type="PANTHER" id="PTHR30443:SF0">
    <property type="entry name" value="PHOSPHOETHANOLAMINE TRANSFERASE EPTA"/>
    <property type="match status" value="1"/>
</dbReference>
<dbReference type="InterPro" id="IPR040423">
    <property type="entry name" value="PEA_transferase"/>
</dbReference>
<keyword evidence="5 8" id="KW-0812">Transmembrane</keyword>
<dbReference type="GO" id="GO:0009244">
    <property type="term" value="P:lipopolysaccharide core region biosynthetic process"/>
    <property type="evidence" value="ECO:0007669"/>
    <property type="project" value="TreeGrafter"/>
</dbReference>
<gene>
    <name evidence="11" type="ORF">EDC30_102118</name>
</gene>
<evidence type="ECO:0000259" key="10">
    <source>
        <dbReference type="Pfam" id="PF08019"/>
    </source>
</evidence>
<dbReference type="InterPro" id="IPR017850">
    <property type="entry name" value="Alkaline_phosphatase_core_sf"/>
</dbReference>
<dbReference type="Pfam" id="PF00884">
    <property type="entry name" value="Sulfatase"/>
    <property type="match status" value="1"/>
</dbReference>
<dbReference type="Gene3D" id="3.40.720.10">
    <property type="entry name" value="Alkaline Phosphatase, subunit A"/>
    <property type="match status" value="1"/>
</dbReference>
<dbReference type="Proteomes" id="UP000295382">
    <property type="component" value="Unassembled WGS sequence"/>
</dbReference>
<dbReference type="InterPro" id="IPR058130">
    <property type="entry name" value="PEA_transf_C"/>
</dbReference>
<dbReference type="InterPro" id="IPR000917">
    <property type="entry name" value="Sulfatase_N"/>
</dbReference>
<evidence type="ECO:0000256" key="4">
    <source>
        <dbReference type="ARBA" id="ARBA00022679"/>
    </source>
</evidence>
<feature type="transmembrane region" description="Helical" evidence="8">
    <location>
        <begin position="6"/>
        <end position="25"/>
    </location>
</feature>
<sequence>MDSLFIASLFVILLILYSSFFLLIPGRRALKIVAICSFIIATFASYSADTYGIFIDRDMVRNLFETDKREVGALLNLRFFAYAALLGALPCFLILRCHIQPYGITQRLKHGILFLVGGTALCVFLVFAFSAHYSSFLRKHKPLRYLLTPAAAVQGTIQYARSIIPDAHANLLVDKTGTTIRPAANAGDKPLLMFLVVGETARAQNFQLGGYQRPTNPELSNIDGLFYFNNVSSCGTSTAISLPCMFSHLQRDNFSVSAAARTTNLLDALKKAGVKVEWRDNNSGSKGVSARITTITYSPNDYTDKCNAESCFDEVMLKGLNERINATREDTVLVFHQVGSHGPAYANRYPQAFEKFTPVCRTNELNECTDAEIRNAYDNTILYTDHNIAQQIKLLQSMSDRFDSLLIYVSDHGESLGEKSLYLHGAPYVFAPDEQKKVPFMVWMSDGYRKRNHVNQQCLKSLLSRAYSHDNLYHTVLGSMSIKNDVYNKELDIWAECRVGANDS</sequence>
<dbReference type="PANTHER" id="PTHR30443">
    <property type="entry name" value="INNER MEMBRANE PROTEIN"/>
    <property type="match status" value="1"/>
</dbReference>
<feature type="transmembrane region" description="Helical" evidence="8">
    <location>
        <begin position="32"/>
        <end position="54"/>
    </location>
</feature>
<keyword evidence="7 8" id="KW-0472">Membrane</keyword>
<keyword evidence="4 11" id="KW-0808">Transferase</keyword>
<comment type="caution">
    <text evidence="11">The sequence shown here is derived from an EMBL/GenBank/DDBJ whole genome shotgun (WGS) entry which is preliminary data.</text>
</comment>
<feature type="domain" description="Sulfatase N-terminal" evidence="9">
    <location>
        <begin position="194"/>
        <end position="480"/>
    </location>
</feature>
<dbReference type="CDD" id="cd16017">
    <property type="entry name" value="LptA"/>
    <property type="match status" value="1"/>
</dbReference>
<name>A0A4V2UJ24_PAULE</name>
<evidence type="ECO:0000313" key="12">
    <source>
        <dbReference type="Proteomes" id="UP000295382"/>
    </source>
</evidence>
<evidence type="ECO:0000256" key="2">
    <source>
        <dbReference type="ARBA" id="ARBA00022475"/>
    </source>
</evidence>
<keyword evidence="3" id="KW-0997">Cell inner membrane</keyword>
<evidence type="ECO:0000256" key="1">
    <source>
        <dbReference type="ARBA" id="ARBA00004429"/>
    </source>
</evidence>
<dbReference type="EMBL" id="SLZQ01000002">
    <property type="protein sequence ID" value="TCS38380.1"/>
    <property type="molecule type" value="Genomic_DNA"/>
</dbReference>
<feature type="domain" description="Phosphoethanolamine transferase N-terminal" evidence="10">
    <location>
        <begin position="16"/>
        <end position="161"/>
    </location>
</feature>
<evidence type="ECO:0000259" key="9">
    <source>
        <dbReference type="Pfam" id="PF00884"/>
    </source>
</evidence>
<dbReference type="AlphaFoldDB" id="A0A4V2UJ24"/>
<evidence type="ECO:0000256" key="5">
    <source>
        <dbReference type="ARBA" id="ARBA00022692"/>
    </source>
</evidence>
<dbReference type="GO" id="GO:0016776">
    <property type="term" value="F:phosphotransferase activity, phosphate group as acceptor"/>
    <property type="evidence" value="ECO:0007669"/>
    <property type="project" value="TreeGrafter"/>
</dbReference>
<feature type="transmembrane region" description="Helical" evidence="8">
    <location>
        <begin position="111"/>
        <end position="133"/>
    </location>
</feature>
<reference evidence="11 12" key="1">
    <citation type="submission" date="2019-03" db="EMBL/GenBank/DDBJ databases">
        <title>Genomic Encyclopedia of Type Strains, Phase IV (KMG-IV): sequencing the most valuable type-strain genomes for metagenomic binning, comparative biology and taxonomic classification.</title>
        <authorList>
            <person name="Goeker M."/>
        </authorList>
    </citation>
    <scope>NUCLEOTIDE SEQUENCE [LARGE SCALE GENOMIC DNA]</scope>
    <source>
        <strain evidence="11 12">DSM 7445</strain>
    </source>
</reference>
<dbReference type="SUPFAM" id="SSF53649">
    <property type="entry name" value="Alkaline phosphatase-like"/>
    <property type="match status" value="1"/>
</dbReference>
<proteinExistence type="predicted"/>
<accession>A0A4V2UJ24</accession>
<evidence type="ECO:0000313" key="11">
    <source>
        <dbReference type="EMBL" id="TCS38380.1"/>
    </source>
</evidence>
<comment type="subcellular location">
    <subcellularLocation>
        <location evidence="1">Cell inner membrane</location>
        <topology evidence="1">Multi-pass membrane protein</topology>
    </subcellularLocation>
</comment>
<keyword evidence="12" id="KW-1185">Reference proteome</keyword>
<keyword evidence="6 8" id="KW-1133">Transmembrane helix</keyword>